<keyword evidence="3" id="KW-0175">Coiled coil</keyword>
<evidence type="ECO:0000259" key="8">
    <source>
        <dbReference type="Pfam" id="PF07195"/>
    </source>
</evidence>
<dbReference type="GO" id="GO:0071973">
    <property type="term" value="P:bacterial-type flagellum-dependent cell motility"/>
    <property type="evidence" value="ECO:0007669"/>
    <property type="project" value="TreeGrafter"/>
</dbReference>
<dbReference type="InterPro" id="IPR003481">
    <property type="entry name" value="FliD_N"/>
</dbReference>
<evidence type="ECO:0000313" key="9">
    <source>
        <dbReference type="EMBL" id="SCY32822.1"/>
    </source>
</evidence>
<dbReference type="AlphaFoldDB" id="A0A1G5F0U2"/>
<evidence type="ECO:0000256" key="5">
    <source>
        <dbReference type="RuleBase" id="RU362066"/>
    </source>
</evidence>
<keyword evidence="9" id="KW-0966">Cell projection</keyword>
<evidence type="ECO:0000259" key="7">
    <source>
        <dbReference type="Pfam" id="PF02465"/>
    </source>
</evidence>
<dbReference type="OrthoDB" id="5484186at2"/>
<keyword evidence="10" id="KW-1185">Reference proteome</keyword>
<evidence type="ECO:0000256" key="1">
    <source>
        <dbReference type="ARBA" id="ARBA00009764"/>
    </source>
</evidence>
<proteinExistence type="inferred from homology"/>
<dbReference type="InterPro" id="IPR040026">
    <property type="entry name" value="FliD"/>
</dbReference>
<reference evidence="9 10" key="1">
    <citation type="submission" date="2016-10" db="EMBL/GenBank/DDBJ databases">
        <authorList>
            <person name="de Groot N.N."/>
        </authorList>
    </citation>
    <scope>NUCLEOTIDE SEQUENCE [LARGE SCALE GENOMIC DNA]</scope>
    <source>
        <strain evidence="9 10">AA1</strain>
    </source>
</reference>
<accession>A0A1G5F0U2</accession>
<sequence>MGVSVGGIVSGIDLDGIVDQITEVEKRPVKGLEAKKEDFKVLISAYANLSKELSGLSNAARSLRYPSAFTARTATSPDPEHYTVSAGSFARAGSYSLEIHQLAAGQKMAAGPFTEDAHPGGGTLTLQVGDGDPMEITSGANFTLHDLANAINAEKGDVTAGVIFDGTHQFLTLATNETGAASTIEVSVSNDEDGDDSDNEGLSALVAPGGEEGEESTTAFSVTQEARDAIITVDGVAGIHRPTNTITDVVKDVTLNLSGTAPATTFSVALDQGAISEKLDTFVEKYNNVLTFFFNSQKYNGEGEEQGTLFGDQTANRINGSLTRATAGTVAGNDSFRYLSDIGVTMRRVTDKEDPEYGKPYLELNQEALSRAVSESPDDLKRFFTSIDEGEEGFAVRMCGLIEGFNDPTGGILASGSKGLKSKIGSIDKQITRIDDKAERSEERLRKKFNSLESLLAQYKVTSDHLASQLKALPGVSKQ</sequence>
<organism evidence="9 10">
    <name type="scientific">Desulfoluna spongiiphila</name>
    <dbReference type="NCBI Taxonomy" id="419481"/>
    <lineage>
        <taxon>Bacteria</taxon>
        <taxon>Pseudomonadati</taxon>
        <taxon>Thermodesulfobacteriota</taxon>
        <taxon>Desulfobacteria</taxon>
        <taxon>Desulfobacterales</taxon>
        <taxon>Desulfolunaceae</taxon>
        <taxon>Desulfoluna</taxon>
    </lineage>
</organism>
<evidence type="ECO:0000256" key="6">
    <source>
        <dbReference type="SAM" id="MobiDB-lite"/>
    </source>
</evidence>
<protein>
    <recommendedName>
        <fullName evidence="5">Flagellar hook-associated protein 2</fullName>
        <shortName evidence="5">HAP2</shortName>
    </recommendedName>
    <alternativeName>
        <fullName evidence="5">Flagellar cap protein</fullName>
    </alternativeName>
</protein>
<keyword evidence="9" id="KW-0969">Cilium</keyword>
<dbReference type="InterPro" id="IPR010809">
    <property type="entry name" value="FliD_C"/>
</dbReference>
<gene>
    <name evidence="9" type="ORF">SAMN05216233_10754</name>
</gene>
<dbReference type="GO" id="GO:0009421">
    <property type="term" value="C:bacterial-type flagellum filament cap"/>
    <property type="evidence" value="ECO:0007669"/>
    <property type="project" value="InterPro"/>
</dbReference>
<comment type="subcellular location">
    <subcellularLocation>
        <location evidence="5">Secreted</location>
    </subcellularLocation>
    <subcellularLocation>
        <location evidence="5">Bacterial flagellum</location>
    </subcellularLocation>
</comment>
<feature type="region of interest" description="Disordered" evidence="6">
    <location>
        <begin position="188"/>
        <end position="217"/>
    </location>
</feature>
<feature type="compositionally biased region" description="Acidic residues" evidence="6">
    <location>
        <begin position="190"/>
        <end position="199"/>
    </location>
</feature>
<evidence type="ECO:0000256" key="4">
    <source>
        <dbReference type="ARBA" id="ARBA00023143"/>
    </source>
</evidence>
<keyword evidence="5" id="KW-0964">Secreted</keyword>
<evidence type="ECO:0000313" key="10">
    <source>
        <dbReference type="Proteomes" id="UP000198870"/>
    </source>
</evidence>
<dbReference type="STRING" id="419481.SAMN05216233_10754"/>
<name>A0A1G5F0U2_9BACT</name>
<dbReference type="GO" id="GO:0005576">
    <property type="term" value="C:extracellular region"/>
    <property type="evidence" value="ECO:0007669"/>
    <property type="project" value="UniProtKB-SubCell"/>
</dbReference>
<keyword evidence="9" id="KW-0282">Flagellum</keyword>
<feature type="domain" description="Flagellar hook-associated protein 2 N-terminal" evidence="7">
    <location>
        <begin position="10"/>
        <end position="106"/>
    </location>
</feature>
<dbReference type="PANTHER" id="PTHR30288">
    <property type="entry name" value="FLAGELLAR CAP/ASSEMBLY PROTEIN FLID"/>
    <property type="match status" value="1"/>
</dbReference>
<dbReference type="GO" id="GO:0007155">
    <property type="term" value="P:cell adhesion"/>
    <property type="evidence" value="ECO:0007669"/>
    <property type="project" value="InterPro"/>
</dbReference>
<comment type="similarity">
    <text evidence="1 5">Belongs to the FliD family.</text>
</comment>
<evidence type="ECO:0000256" key="3">
    <source>
        <dbReference type="ARBA" id="ARBA00023054"/>
    </source>
</evidence>
<dbReference type="Pfam" id="PF07195">
    <property type="entry name" value="FliD_C"/>
    <property type="match status" value="1"/>
</dbReference>
<dbReference type="EMBL" id="FMUX01000007">
    <property type="protein sequence ID" value="SCY32822.1"/>
    <property type="molecule type" value="Genomic_DNA"/>
</dbReference>
<dbReference type="GO" id="GO:0009424">
    <property type="term" value="C:bacterial-type flagellum hook"/>
    <property type="evidence" value="ECO:0007669"/>
    <property type="project" value="UniProtKB-UniRule"/>
</dbReference>
<dbReference type="PANTHER" id="PTHR30288:SF0">
    <property type="entry name" value="FLAGELLAR HOOK-ASSOCIATED PROTEIN 2"/>
    <property type="match status" value="1"/>
</dbReference>
<comment type="function">
    <text evidence="5">Required for morphogenesis and for the elongation of the flagellar filament by facilitating polymerization of the flagellin monomers at the tip of growing filament. Forms a capping structure, which prevents flagellin subunits (transported through the central channel of the flagellum) from leaking out without polymerization at the distal end.</text>
</comment>
<evidence type="ECO:0000256" key="2">
    <source>
        <dbReference type="ARBA" id="ARBA00011255"/>
    </source>
</evidence>
<dbReference type="Proteomes" id="UP000198870">
    <property type="component" value="Unassembled WGS sequence"/>
</dbReference>
<dbReference type="RefSeq" id="WP_092210704.1">
    <property type="nucleotide sequence ID" value="NZ_FMUX01000007.1"/>
</dbReference>
<keyword evidence="4 5" id="KW-0975">Bacterial flagellum</keyword>
<comment type="subunit">
    <text evidence="2 5">Homopentamer.</text>
</comment>
<feature type="domain" description="Flagellar hook-associated protein 2 C-terminal" evidence="8">
    <location>
        <begin position="226"/>
        <end position="460"/>
    </location>
</feature>
<dbReference type="Pfam" id="PF02465">
    <property type="entry name" value="FliD_N"/>
    <property type="match status" value="1"/>
</dbReference>